<evidence type="ECO:0000256" key="5">
    <source>
        <dbReference type="ARBA" id="ARBA00023136"/>
    </source>
</evidence>
<evidence type="ECO:0000256" key="1">
    <source>
        <dbReference type="ARBA" id="ARBA00004571"/>
    </source>
</evidence>
<dbReference type="SMART" id="SM00965">
    <property type="entry name" value="STN"/>
    <property type="match status" value="1"/>
</dbReference>
<keyword evidence="5 7" id="KW-0472">Membrane</keyword>
<name>A0A561PCC5_9BACT</name>
<evidence type="ECO:0000259" key="9">
    <source>
        <dbReference type="SMART" id="SM00965"/>
    </source>
</evidence>
<keyword evidence="6 7" id="KW-0998">Cell outer membrane</keyword>
<dbReference type="Gene3D" id="2.60.40.1120">
    <property type="entry name" value="Carboxypeptidase-like, regulatory domain"/>
    <property type="match status" value="1"/>
</dbReference>
<dbReference type="EMBL" id="VIWO01000008">
    <property type="protein sequence ID" value="TWF35783.1"/>
    <property type="molecule type" value="Genomic_DNA"/>
</dbReference>
<dbReference type="SUPFAM" id="SSF49464">
    <property type="entry name" value="Carboxypeptidase regulatory domain-like"/>
    <property type="match status" value="1"/>
</dbReference>
<keyword evidence="8" id="KW-0732">Signal</keyword>
<feature type="chain" id="PRO_5021976129" evidence="8">
    <location>
        <begin position="18"/>
        <end position="1125"/>
    </location>
</feature>
<dbReference type="Gene3D" id="2.40.170.20">
    <property type="entry name" value="TonB-dependent receptor, beta-barrel domain"/>
    <property type="match status" value="1"/>
</dbReference>
<gene>
    <name evidence="10" type="ORF">FHW36_108139</name>
</gene>
<dbReference type="OrthoDB" id="601301at2"/>
<dbReference type="InterPro" id="IPR037066">
    <property type="entry name" value="Plug_dom_sf"/>
</dbReference>
<keyword evidence="11" id="KW-1185">Reference proteome</keyword>
<dbReference type="SUPFAM" id="SSF56935">
    <property type="entry name" value="Porins"/>
    <property type="match status" value="1"/>
</dbReference>
<feature type="domain" description="Secretin/TonB short N-terminal" evidence="9">
    <location>
        <begin position="53"/>
        <end position="105"/>
    </location>
</feature>
<dbReference type="InterPro" id="IPR012910">
    <property type="entry name" value="Plug_dom"/>
</dbReference>
<dbReference type="InterPro" id="IPR036942">
    <property type="entry name" value="Beta-barrel_TonB_sf"/>
</dbReference>
<dbReference type="Gene3D" id="3.55.50.30">
    <property type="match status" value="1"/>
</dbReference>
<evidence type="ECO:0000256" key="2">
    <source>
        <dbReference type="ARBA" id="ARBA00022448"/>
    </source>
</evidence>
<keyword evidence="2 7" id="KW-0813">Transport</keyword>
<dbReference type="Proteomes" id="UP000320811">
    <property type="component" value="Unassembled WGS sequence"/>
</dbReference>
<dbReference type="InterPro" id="IPR023997">
    <property type="entry name" value="TonB-dep_OMP_SusC/RagA_CS"/>
</dbReference>
<comment type="subcellular location">
    <subcellularLocation>
        <location evidence="1 7">Cell outer membrane</location>
        <topology evidence="1 7">Multi-pass membrane protein</topology>
    </subcellularLocation>
</comment>
<protein>
    <submittedName>
        <fullName evidence="10">TonB-linked SusC/RagA family outer membrane protein</fullName>
    </submittedName>
</protein>
<evidence type="ECO:0000256" key="3">
    <source>
        <dbReference type="ARBA" id="ARBA00022452"/>
    </source>
</evidence>
<dbReference type="Pfam" id="PF07715">
    <property type="entry name" value="Plug"/>
    <property type="match status" value="1"/>
</dbReference>
<keyword evidence="4 7" id="KW-0812">Transmembrane</keyword>
<evidence type="ECO:0000256" key="4">
    <source>
        <dbReference type="ARBA" id="ARBA00022692"/>
    </source>
</evidence>
<evidence type="ECO:0000256" key="6">
    <source>
        <dbReference type="ARBA" id="ARBA00023237"/>
    </source>
</evidence>
<dbReference type="NCBIfam" id="TIGR04056">
    <property type="entry name" value="OMP_RagA_SusC"/>
    <property type="match status" value="1"/>
</dbReference>
<evidence type="ECO:0000313" key="11">
    <source>
        <dbReference type="Proteomes" id="UP000320811"/>
    </source>
</evidence>
<feature type="signal peptide" evidence="8">
    <location>
        <begin position="1"/>
        <end position="17"/>
    </location>
</feature>
<evidence type="ECO:0000256" key="8">
    <source>
        <dbReference type="SAM" id="SignalP"/>
    </source>
</evidence>
<reference evidence="10 11" key="1">
    <citation type="submission" date="2019-06" db="EMBL/GenBank/DDBJ databases">
        <title>Sorghum-associated microbial communities from plants grown in Nebraska, USA.</title>
        <authorList>
            <person name="Schachtman D."/>
        </authorList>
    </citation>
    <scope>NUCLEOTIDE SEQUENCE [LARGE SCALE GENOMIC DNA]</scope>
    <source>
        <strain evidence="10 11">1209</strain>
    </source>
</reference>
<comment type="similarity">
    <text evidence="7">Belongs to the TonB-dependent receptor family.</text>
</comment>
<keyword evidence="3 7" id="KW-1134">Transmembrane beta strand</keyword>
<dbReference type="InterPro" id="IPR008969">
    <property type="entry name" value="CarboxyPept-like_regulatory"/>
</dbReference>
<organism evidence="10 11">
    <name type="scientific">Chitinophaga polysaccharea</name>
    <dbReference type="NCBI Taxonomy" id="1293035"/>
    <lineage>
        <taxon>Bacteria</taxon>
        <taxon>Pseudomonadati</taxon>
        <taxon>Bacteroidota</taxon>
        <taxon>Chitinophagia</taxon>
        <taxon>Chitinophagales</taxon>
        <taxon>Chitinophagaceae</taxon>
        <taxon>Chitinophaga</taxon>
    </lineage>
</organism>
<accession>A0A561PCC5</accession>
<sequence length="1125" mass="123768">MKTTLLLKIAITFLVLACTQGYATAWSQEKITISLEKASIKTVLKTIQEKSRCRLIYNDDLLPDQTSVSLHVENATVPQLLSTALQGTDLGYTMLNNNAIVIRTNTVNADKITGTVKNEKGDPLIGVSVKIKGTTIGTVTNESGHFELPATPGAVLIFSYVGYEQQEVGSSRSGPLTITLKESASGLNEVVVVGYGTQKKTSSTAAVAAVQGKELAKSPVANISNSLAGNISGVSMRPNGGQPGRDNPDIHIRGIATTGNNAPLIVVDGIIRNNINEVAPTSIASVTVLKDAAAVAPYGLGGANGVILITTKRGQTGVPTLSLNSYYGWQTPTYYPKMLNAQDYMRLRNEAYLNENPNGTQQPFAQDLINNYADLHAKDPDKYPVSNTKDLVHMQAPVQNYNLQLSGGSKVMRYFASMGYLQQDGMFDPVKYKRYDYNVNMEINATATTNVTLSLIGAVQNTNSVDAATTPGQLFRSAYKLIPITNLYYSNGLWGEFAGNSPVGILKAGYSHRNANSLLTTIAVEQQLPFIKGLSIKGTFSYDPNEFTIKGWHTPFYFYAQNTATTPYTYTKQISTSEGNAAPYTWLNQEYAKNQYFTYQGYLNYRNTFGKHEFSGLLVAEARRNDSTGFSARRNNFAINIDELSMGSSNKNDFDNNGSSVSGSQLGFVYRVGYIYDHKYLFEASGRYDGHYFFAPGKRWGYFPAFSAGWILSEENFLRDRSTILNYLKLRGSWGKSGNLAGAAFQYLNGYNLYGNAYAFGNGTMVQGSRITTEANPNITWEISTKTDVGLDASFWKGLLTLELDYFHEKRTGMLLPPAVTVPVEYGLGLSDENQGIMENRGIEISAGTQHRFANGLQLNLNGNFSYAKNKMIQVFETAATFNNPNRRRTGRPMGTQYGYHALGLFTTSDDKNNDGIIDSQDGYHVTQFGVLHPGDIRYADISGPDGKPDGKIDAYDEVVTGNPVYPFITYGFTAGASWKGFDLSLFFQGSALAGLNIRGFQTVPFNNNNSNSSYEYLNNHWTPATQDARYPRANQSPYANNTQNSNFWMMKTGYLRLKTAVLGYTLPARIANAAKMQSVRCYVSGQNLLTFSKLKFMDPEVGYTDLETAYPNQKVFVFGLNITF</sequence>
<dbReference type="PROSITE" id="PS52016">
    <property type="entry name" value="TONB_DEPENDENT_REC_3"/>
    <property type="match status" value="1"/>
</dbReference>
<dbReference type="Pfam" id="PF13715">
    <property type="entry name" value="CarbopepD_reg_2"/>
    <property type="match status" value="1"/>
</dbReference>
<dbReference type="Pfam" id="PF07660">
    <property type="entry name" value="STN"/>
    <property type="match status" value="1"/>
</dbReference>
<evidence type="ECO:0000256" key="7">
    <source>
        <dbReference type="PROSITE-ProRule" id="PRU01360"/>
    </source>
</evidence>
<dbReference type="InterPro" id="IPR039426">
    <property type="entry name" value="TonB-dep_rcpt-like"/>
</dbReference>
<dbReference type="InterPro" id="IPR011662">
    <property type="entry name" value="Secretin/TonB_short_N"/>
</dbReference>
<proteinExistence type="inferred from homology"/>
<dbReference type="NCBIfam" id="TIGR04057">
    <property type="entry name" value="SusC_RagA_signa"/>
    <property type="match status" value="1"/>
</dbReference>
<dbReference type="RefSeq" id="WP_145673020.1">
    <property type="nucleotide sequence ID" value="NZ_VIWO01000008.1"/>
</dbReference>
<dbReference type="AlphaFoldDB" id="A0A561PCC5"/>
<comment type="caution">
    <text evidence="10">The sequence shown here is derived from an EMBL/GenBank/DDBJ whole genome shotgun (WGS) entry which is preliminary data.</text>
</comment>
<dbReference type="FunFam" id="2.170.130.10:FF:000003">
    <property type="entry name" value="SusC/RagA family TonB-linked outer membrane protein"/>
    <property type="match status" value="1"/>
</dbReference>
<evidence type="ECO:0000313" key="10">
    <source>
        <dbReference type="EMBL" id="TWF35783.1"/>
    </source>
</evidence>
<dbReference type="InterPro" id="IPR023996">
    <property type="entry name" value="TonB-dep_OMP_SusC/RagA"/>
</dbReference>
<dbReference type="GO" id="GO:0009279">
    <property type="term" value="C:cell outer membrane"/>
    <property type="evidence" value="ECO:0007669"/>
    <property type="project" value="UniProtKB-SubCell"/>
</dbReference>
<dbReference type="Gene3D" id="2.170.130.10">
    <property type="entry name" value="TonB-dependent receptor, plug domain"/>
    <property type="match status" value="1"/>
</dbReference>